<name>A0A2M8GI84_9BACT</name>
<protein>
    <recommendedName>
        <fullName evidence="9">Glycosyltransferase RgtA/B/C/D-like domain-containing protein</fullName>
    </recommendedName>
</protein>
<keyword evidence="7 8" id="KW-0472">Membrane</keyword>
<feature type="transmembrane region" description="Helical" evidence="8">
    <location>
        <begin position="92"/>
        <end position="109"/>
    </location>
</feature>
<dbReference type="AlphaFoldDB" id="A0A2M8GI84"/>
<feature type="transmembrane region" description="Helical" evidence="8">
    <location>
        <begin position="329"/>
        <end position="346"/>
    </location>
</feature>
<feature type="transmembrane region" description="Helical" evidence="8">
    <location>
        <begin position="139"/>
        <end position="157"/>
    </location>
</feature>
<sequence length="548" mass="63696">MKRAFLILIILLSLFLRIYCLQEVPPSLNWDEISHGYNAYSILKTGKDEWGKTFPLIFQAYGDFKLPLYIYLTVLPVFLFGLNAFSVRLVSVLAGTGLVLLAFLFTQKLTGNKKISMFAGLLTAISPWSLFVSRIAVEANLGAFLFALGIYFFYIWLDKPDKKWLVWTIIFWGFSLYSYNSARILVPFFLVILLYFVWKKKSQKQLLVPGIILLIFLTPLIFQLLNKSGSARFNSVSLVDQGVVNQIIEKRNSAKLPDNIARLIYNKPSYFVYKAAGNYLLNLSPKYLFFYGGSHYQFSLPNHELLYLVTAPFLVLGLLKVLFSRTNSLRVLCLWFFLSFIPSAVTKDAPHVLRTILILPSPMIISAIGLKTLSDFLKDRSRFKGNFLYGIFIMAILFSFCRWWNDYWKIYSNAYSWAWQYGYKETVNFIKTNYDKYDKIIITKRYGEPHEFLLFYLKYDPKKYQNDSNRKWDYHANWYWVDGFDKFEFVNDWEVVGGVKCEVGSEKCLLISSPGNYPEAMPVGRQGWSKIKTVNYLDGTPSFEILEK</sequence>
<evidence type="ECO:0000313" key="10">
    <source>
        <dbReference type="EMBL" id="PJC77495.1"/>
    </source>
</evidence>
<evidence type="ECO:0000256" key="1">
    <source>
        <dbReference type="ARBA" id="ARBA00004651"/>
    </source>
</evidence>
<dbReference type="GO" id="GO:0010041">
    <property type="term" value="P:response to iron(III) ion"/>
    <property type="evidence" value="ECO:0007669"/>
    <property type="project" value="TreeGrafter"/>
</dbReference>
<organism evidence="10 11">
    <name type="scientific">Candidatus Shapirobacteria bacterium CG_4_8_14_3_um_filter_39_11</name>
    <dbReference type="NCBI Taxonomy" id="1974875"/>
    <lineage>
        <taxon>Bacteria</taxon>
        <taxon>Candidatus Shapironibacteriota</taxon>
    </lineage>
</organism>
<dbReference type="GO" id="GO:0005886">
    <property type="term" value="C:plasma membrane"/>
    <property type="evidence" value="ECO:0007669"/>
    <property type="project" value="UniProtKB-SubCell"/>
</dbReference>
<keyword evidence="3" id="KW-0328">Glycosyltransferase</keyword>
<evidence type="ECO:0000259" key="9">
    <source>
        <dbReference type="Pfam" id="PF13231"/>
    </source>
</evidence>
<feature type="transmembrane region" description="Helical" evidence="8">
    <location>
        <begin position="177"/>
        <end position="198"/>
    </location>
</feature>
<dbReference type="PANTHER" id="PTHR33908:SF3">
    <property type="entry name" value="UNDECAPRENYL PHOSPHATE-ALPHA-4-AMINO-4-DEOXY-L-ARABINOSE ARABINOSYL TRANSFERASE"/>
    <property type="match status" value="1"/>
</dbReference>
<evidence type="ECO:0000313" key="11">
    <source>
        <dbReference type="Proteomes" id="UP000230384"/>
    </source>
</evidence>
<keyword evidence="5 8" id="KW-0812">Transmembrane</keyword>
<keyword evidence="6 8" id="KW-1133">Transmembrane helix</keyword>
<feature type="domain" description="Glycosyltransferase RgtA/B/C/D-like" evidence="9">
    <location>
        <begin position="67"/>
        <end position="221"/>
    </location>
</feature>
<dbReference type="Proteomes" id="UP000230384">
    <property type="component" value="Unassembled WGS sequence"/>
</dbReference>
<feature type="transmembrane region" description="Helical" evidence="8">
    <location>
        <begin position="68"/>
        <end position="85"/>
    </location>
</feature>
<dbReference type="GO" id="GO:0016763">
    <property type="term" value="F:pentosyltransferase activity"/>
    <property type="evidence" value="ECO:0007669"/>
    <property type="project" value="TreeGrafter"/>
</dbReference>
<evidence type="ECO:0000256" key="7">
    <source>
        <dbReference type="ARBA" id="ARBA00023136"/>
    </source>
</evidence>
<keyword evidence="4" id="KW-0808">Transferase</keyword>
<dbReference type="PANTHER" id="PTHR33908">
    <property type="entry name" value="MANNOSYLTRANSFERASE YKCB-RELATED"/>
    <property type="match status" value="1"/>
</dbReference>
<evidence type="ECO:0000256" key="6">
    <source>
        <dbReference type="ARBA" id="ARBA00022989"/>
    </source>
</evidence>
<keyword evidence="2" id="KW-1003">Cell membrane</keyword>
<gene>
    <name evidence="10" type="ORF">CO010_00425</name>
</gene>
<proteinExistence type="predicted"/>
<comment type="subcellular location">
    <subcellularLocation>
        <location evidence="1">Cell membrane</location>
        <topology evidence="1">Multi-pass membrane protein</topology>
    </subcellularLocation>
</comment>
<feature type="transmembrane region" description="Helical" evidence="8">
    <location>
        <begin position="205"/>
        <end position="225"/>
    </location>
</feature>
<feature type="transmembrane region" description="Helical" evidence="8">
    <location>
        <begin position="352"/>
        <end position="374"/>
    </location>
</feature>
<evidence type="ECO:0000256" key="8">
    <source>
        <dbReference type="SAM" id="Phobius"/>
    </source>
</evidence>
<dbReference type="GO" id="GO:0009103">
    <property type="term" value="P:lipopolysaccharide biosynthetic process"/>
    <property type="evidence" value="ECO:0007669"/>
    <property type="project" value="UniProtKB-ARBA"/>
</dbReference>
<comment type="caution">
    <text evidence="10">The sequence shown here is derived from an EMBL/GenBank/DDBJ whole genome shotgun (WGS) entry which is preliminary data.</text>
</comment>
<dbReference type="EMBL" id="PFQN01000008">
    <property type="protein sequence ID" value="PJC77495.1"/>
    <property type="molecule type" value="Genomic_DNA"/>
</dbReference>
<reference evidence="11" key="1">
    <citation type="submission" date="2017-09" db="EMBL/GenBank/DDBJ databases">
        <title>Depth-based differentiation of microbial function through sediment-hosted aquifers and enrichment of novel symbionts in the deep terrestrial subsurface.</title>
        <authorList>
            <person name="Probst A.J."/>
            <person name="Ladd B."/>
            <person name="Jarett J.K."/>
            <person name="Geller-Mcgrath D.E."/>
            <person name="Sieber C.M.K."/>
            <person name="Emerson J.B."/>
            <person name="Anantharaman K."/>
            <person name="Thomas B.C."/>
            <person name="Malmstrom R."/>
            <person name="Stieglmeier M."/>
            <person name="Klingl A."/>
            <person name="Woyke T."/>
            <person name="Ryan C.M."/>
            <person name="Banfield J.F."/>
        </authorList>
    </citation>
    <scope>NUCLEOTIDE SEQUENCE [LARGE SCALE GENOMIC DNA]</scope>
</reference>
<dbReference type="Pfam" id="PF13231">
    <property type="entry name" value="PMT_2"/>
    <property type="match status" value="1"/>
</dbReference>
<evidence type="ECO:0000256" key="4">
    <source>
        <dbReference type="ARBA" id="ARBA00022679"/>
    </source>
</evidence>
<evidence type="ECO:0000256" key="3">
    <source>
        <dbReference type="ARBA" id="ARBA00022676"/>
    </source>
</evidence>
<feature type="transmembrane region" description="Helical" evidence="8">
    <location>
        <begin position="305"/>
        <end position="322"/>
    </location>
</feature>
<evidence type="ECO:0000256" key="5">
    <source>
        <dbReference type="ARBA" id="ARBA00022692"/>
    </source>
</evidence>
<evidence type="ECO:0000256" key="2">
    <source>
        <dbReference type="ARBA" id="ARBA00022475"/>
    </source>
</evidence>
<accession>A0A2M8GI84</accession>
<feature type="transmembrane region" description="Helical" evidence="8">
    <location>
        <begin position="386"/>
        <end position="405"/>
    </location>
</feature>
<feature type="transmembrane region" description="Helical" evidence="8">
    <location>
        <begin position="115"/>
        <end position="132"/>
    </location>
</feature>
<dbReference type="InterPro" id="IPR038731">
    <property type="entry name" value="RgtA/B/C-like"/>
</dbReference>
<dbReference type="InterPro" id="IPR050297">
    <property type="entry name" value="LipidA_mod_glycosyltrf_83"/>
</dbReference>